<evidence type="ECO:0000256" key="2">
    <source>
        <dbReference type="SAM" id="MobiDB-lite"/>
    </source>
</evidence>
<dbReference type="RefSeq" id="WP_015891213.1">
    <property type="nucleotide sequence ID" value="NC_012491.1"/>
</dbReference>
<dbReference type="HOGENOM" id="CLU_048265_0_0_9"/>
<dbReference type="Gene3D" id="3.30.2400.10">
    <property type="entry name" value="Major capsid protein gp5"/>
    <property type="match status" value="1"/>
</dbReference>
<dbReference type="EMBL" id="AP008955">
    <property type="protein sequence ID" value="BAH43894.1"/>
    <property type="molecule type" value="Genomic_DNA"/>
</dbReference>
<feature type="region of interest" description="Disordered" evidence="2">
    <location>
        <begin position="82"/>
        <end position="112"/>
    </location>
</feature>
<dbReference type="STRING" id="358681.BBR47_29170"/>
<dbReference type="InterPro" id="IPR024455">
    <property type="entry name" value="Phage_capsid"/>
</dbReference>
<dbReference type="KEGG" id="bbe:BBR47_53770"/>
<evidence type="ECO:0000313" key="4">
    <source>
        <dbReference type="EMBL" id="BAH43894.1"/>
    </source>
</evidence>
<dbReference type="eggNOG" id="COG4653">
    <property type="taxonomic scope" value="Bacteria"/>
</dbReference>
<reference evidence="5 6" key="1">
    <citation type="submission" date="2005-03" db="EMBL/GenBank/DDBJ databases">
        <title>Brevibacillus brevis strain 47, complete genome.</title>
        <authorList>
            <person name="Hosoyama A."/>
            <person name="Yamada R."/>
            <person name="Hongo Y."/>
            <person name="Terui Y."/>
            <person name="Ankai A."/>
            <person name="Masuyama W."/>
            <person name="Sekiguchi M."/>
            <person name="Takeda T."/>
            <person name="Asano K."/>
            <person name="Ohji S."/>
            <person name="Ichikawa N."/>
            <person name="Narita S."/>
            <person name="Aoki N."/>
            <person name="Miura H."/>
            <person name="Matsushita S."/>
            <person name="Sekigawa T."/>
            <person name="Yamagata H."/>
            <person name="Yoshikawa H."/>
            <person name="Udaka S."/>
            <person name="Tanikawa S."/>
            <person name="Fujita N."/>
        </authorList>
    </citation>
    <scope>NUCLEOTIDE SEQUENCE [LARGE SCALE GENOMIC DNA]</scope>
    <source>
        <strain evidence="6">47 / JCM 6285 / NBRC 100599</strain>
        <strain evidence="5">NBRC 100599</strain>
    </source>
</reference>
<dbReference type="EMBL" id="AP008955">
    <property type="protein sequence ID" value="BAH46354.1"/>
    <property type="molecule type" value="Genomic_DNA"/>
</dbReference>
<sequence>MALRQLMLGKKIEQRKAALTELLSQEEAFNTRSAELEVAIDEANTDEEIAAVEEEVGKLDAEKADLAEKKSKLEGEIAELEGELDQLNSKAPSNESRSKQNDNERGGKEMGKRAINQEYFTREVEDFYGELRSRLQSRANGNVLPPGEAGAELVIPDIVVNRIRDRIGDFTTLYPLVDKITAGGRVKLILDVDTAEATWLEQRGALPENDDSALTAVQFDGFKVGRVVYIDNSLLEDSIINLDDYLTKRIARSIAKALDKAILTGTGNAGKQPEGILPAIPAANKKSASAKYQELVPLLGLIDTGEDASGEIVAVVHRQTYYAKLAVLSLHVNSEGKDVVMLPNLSQPNFLGLRVVFNNYLPKDKILFGVFDKYTLIEREGTRVDMSAHYKFREDQTAIRGVGRYDGKPVKPESFVLVDIAAPTNP</sequence>
<keyword evidence="6" id="KW-1185">Reference proteome</keyword>
<feature type="compositionally biased region" description="Polar residues" evidence="2">
    <location>
        <begin position="86"/>
        <end position="95"/>
    </location>
</feature>
<comment type="subcellular location">
    <subcellularLocation>
        <location evidence="1">Virion</location>
    </subcellularLocation>
</comment>
<feature type="compositionally biased region" description="Basic and acidic residues" evidence="2">
    <location>
        <begin position="96"/>
        <end position="112"/>
    </location>
</feature>
<evidence type="ECO:0000313" key="6">
    <source>
        <dbReference type="Proteomes" id="UP000001877"/>
    </source>
</evidence>
<organism evidence="5 6">
    <name type="scientific">Brevibacillus brevis (strain 47 / JCM 6285 / NBRC 100599)</name>
    <dbReference type="NCBI Taxonomy" id="358681"/>
    <lineage>
        <taxon>Bacteria</taxon>
        <taxon>Bacillati</taxon>
        <taxon>Bacillota</taxon>
        <taxon>Bacilli</taxon>
        <taxon>Bacillales</taxon>
        <taxon>Paenibacillaceae</taxon>
        <taxon>Brevibacillus</taxon>
    </lineage>
</organism>
<protein>
    <submittedName>
        <fullName evidence="5">Putative capsid protein</fullName>
    </submittedName>
</protein>
<dbReference type="Pfam" id="PF05065">
    <property type="entry name" value="Phage_capsid"/>
    <property type="match status" value="1"/>
</dbReference>
<evidence type="ECO:0000259" key="3">
    <source>
        <dbReference type="Pfam" id="PF05065"/>
    </source>
</evidence>
<gene>
    <name evidence="4" type="ordered locus">BBR47_29170</name>
    <name evidence="5" type="ordered locus">BBR47_53770</name>
</gene>
<dbReference type="Gene3D" id="3.30.2320.10">
    <property type="entry name" value="hypothetical protein PF0899 domain"/>
    <property type="match status" value="1"/>
</dbReference>
<evidence type="ECO:0000256" key="1">
    <source>
        <dbReference type="ARBA" id="ARBA00004328"/>
    </source>
</evidence>
<dbReference type="Proteomes" id="UP000001877">
    <property type="component" value="Chromosome"/>
</dbReference>
<accession>C0Z705</accession>
<dbReference type="AlphaFoldDB" id="C0Z705"/>
<dbReference type="SUPFAM" id="SSF56563">
    <property type="entry name" value="Major capsid protein gp5"/>
    <property type="match status" value="1"/>
</dbReference>
<dbReference type="InterPro" id="IPR054612">
    <property type="entry name" value="Phage_capsid-like_C"/>
</dbReference>
<feature type="domain" description="Phage capsid-like C-terminal" evidence="3">
    <location>
        <begin position="154"/>
        <end position="419"/>
    </location>
</feature>
<dbReference type="NCBIfam" id="TIGR01554">
    <property type="entry name" value="major_cap_HK97"/>
    <property type="match status" value="1"/>
</dbReference>
<dbReference type="KEGG" id="bbe:BBR47_29170"/>
<name>C0Z705_BREBN</name>
<evidence type="ECO:0000313" key="5">
    <source>
        <dbReference type="EMBL" id="BAH46354.1"/>
    </source>
</evidence>
<proteinExistence type="predicted"/>